<gene>
    <name evidence="2" type="ORF">CEURO_LOCUS20113</name>
</gene>
<keyword evidence="3" id="KW-1185">Reference proteome</keyword>
<name>A0A9P0ZX46_CUSEU</name>
<reference evidence="2" key="1">
    <citation type="submission" date="2022-07" db="EMBL/GenBank/DDBJ databases">
        <authorList>
            <person name="Macas J."/>
            <person name="Novak P."/>
            <person name="Neumann P."/>
        </authorList>
    </citation>
    <scope>NUCLEOTIDE SEQUENCE</scope>
</reference>
<evidence type="ECO:0000256" key="1">
    <source>
        <dbReference type="SAM" id="MobiDB-lite"/>
    </source>
</evidence>
<dbReference type="Proteomes" id="UP001152484">
    <property type="component" value="Unassembled WGS sequence"/>
</dbReference>
<comment type="caution">
    <text evidence="2">The sequence shown here is derived from an EMBL/GenBank/DDBJ whole genome shotgun (WGS) entry which is preliminary data.</text>
</comment>
<protein>
    <submittedName>
        <fullName evidence="2">Uncharacterized protein</fullName>
    </submittedName>
</protein>
<dbReference type="EMBL" id="CAMAPE010000061">
    <property type="protein sequence ID" value="CAH9113690.1"/>
    <property type="molecule type" value="Genomic_DNA"/>
</dbReference>
<organism evidence="2 3">
    <name type="scientific">Cuscuta europaea</name>
    <name type="common">European dodder</name>
    <dbReference type="NCBI Taxonomy" id="41803"/>
    <lineage>
        <taxon>Eukaryota</taxon>
        <taxon>Viridiplantae</taxon>
        <taxon>Streptophyta</taxon>
        <taxon>Embryophyta</taxon>
        <taxon>Tracheophyta</taxon>
        <taxon>Spermatophyta</taxon>
        <taxon>Magnoliopsida</taxon>
        <taxon>eudicotyledons</taxon>
        <taxon>Gunneridae</taxon>
        <taxon>Pentapetalae</taxon>
        <taxon>asterids</taxon>
        <taxon>lamiids</taxon>
        <taxon>Solanales</taxon>
        <taxon>Convolvulaceae</taxon>
        <taxon>Cuscuteae</taxon>
        <taxon>Cuscuta</taxon>
        <taxon>Cuscuta subgen. Cuscuta</taxon>
    </lineage>
</organism>
<sequence length="159" mass="16142">MMSSTSSSSATLRTTVSSPVLPSSSDATANFPSTAASPHGDPPPVLPSVESGVTFSSAFTSPGRTSMPYSLFQNLPPVFPLSPPSPVPCIPLDPPPYTAASFADPTFVGSPGISSNLQPLRTTPVSATGSSLADLALTISHVATNVTNIVTTKLLAIDD</sequence>
<feature type="compositionally biased region" description="Low complexity" evidence="1">
    <location>
        <begin position="1"/>
        <end position="25"/>
    </location>
</feature>
<feature type="compositionally biased region" description="Polar residues" evidence="1">
    <location>
        <begin position="26"/>
        <end position="36"/>
    </location>
</feature>
<proteinExistence type="predicted"/>
<evidence type="ECO:0000313" key="3">
    <source>
        <dbReference type="Proteomes" id="UP001152484"/>
    </source>
</evidence>
<feature type="region of interest" description="Disordered" evidence="1">
    <location>
        <begin position="1"/>
        <end position="49"/>
    </location>
</feature>
<dbReference type="AlphaFoldDB" id="A0A9P0ZX46"/>
<evidence type="ECO:0000313" key="2">
    <source>
        <dbReference type="EMBL" id="CAH9113690.1"/>
    </source>
</evidence>
<accession>A0A9P0ZX46</accession>